<dbReference type="AlphaFoldDB" id="A0AAN7H0Q6"/>
<evidence type="ECO:0000313" key="3">
    <source>
        <dbReference type="Proteomes" id="UP001301958"/>
    </source>
</evidence>
<dbReference type="EMBL" id="MU865372">
    <property type="protein sequence ID" value="KAK4225214.1"/>
    <property type="molecule type" value="Genomic_DNA"/>
</dbReference>
<sequence length="268" mass="30451">MESPEPQLNEDQLKYLINHVFLPPKLPDSDDTKDGYEKLFVDFFCTSLRRFCDLQTEQQHRENLEDSIQMFEGLRRSMRMVGLGQKRQILNGLLAGISDGGTLILNHPAFLQGGILRGFEKNVPQVACLVDKAMARNCTFRVSGFGAEVKSTGEDVKFESRSFTQEAKSKFTHTLGITSILQGDDKRLLVESPESLKELIKSFTGHKFSTRLQPLDLKFDFRFLEPPSRFLAVAGTYIQLYRSFLNSTTAIIISAKSFFSPLFFMPRT</sequence>
<reference evidence="2" key="1">
    <citation type="journal article" date="2023" name="Mol. Phylogenet. Evol.">
        <title>Genome-scale phylogeny and comparative genomics of the fungal order Sordariales.</title>
        <authorList>
            <person name="Hensen N."/>
            <person name="Bonometti L."/>
            <person name="Westerberg I."/>
            <person name="Brannstrom I.O."/>
            <person name="Guillou S."/>
            <person name="Cros-Aarteil S."/>
            <person name="Calhoun S."/>
            <person name="Haridas S."/>
            <person name="Kuo A."/>
            <person name="Mondo S."/>
            <person name="Pangilinan J."/>
            <person name="Riley R."/>
            <person name="LaButti K."/>
            <person name="Andreopoulos B."/>
            <person name="Lipzen A."/>
            <person name="Chen C."/>
            <person name="Yan M."/>
            <person name="Daum C."/>
            <person name="Ng V."/>
            <person name="Clum A."/>
            <person name="Steindorff A."/>
            <person name="Ohm R.A."/>
            <person name="Martin F."/>
            <person name="Silar P."/>
            <person name="Natvig D.O."/>
            <person name="Lalanne C."/>
            <person name="Gautier V."/>
            <person name="Ament-Velasquez S.L."/>
            <person name="Kruys A."/>
            <person name="Hutchinson M.I."/>
            <person name="Powell A.J."/>
            <person name="Barry K."/>
            <person name="Miller A.N."/>
            <person name="Grigoriev I.V."/>
            <person name="Debuchy R."/>
            <person name="Gladieux P."/>
            <person name="Hiltunen Thoren M."/>
            <person name="Johannesson H."/>
        </authorList>
    </citation>
    <scope>NUCLEOTIDE SEQUENCE</scope>
    <source>
        <strain evidence="2">CBS 990.96</strain>
    </source>
</reference>
<dbReference type="InterPro" id="IPR046541">
    <property type="entry name" value="DUF6606"/>
</dbReference>
<name>A0AAN7H0Q6_9PEZI</name>
<dbReference type="Pfam" id="PF20255">
    <property type="entry name" value="DUF6606"/>
    <property type="match status" value="1"/>
</dbReference>
<evidence type="ECO:0000313" key="2">
    <source>
        <dbReference type="EMBL" id="KAK4225214.1"/>
    </source>
</evidence>
<feature type="domain" description="DUF6606" evidence="1">
    <location>
        <begin position="16"/>
        <end position="105"/>
    </location>
</feature>
<protein>
    <recommendedName>
        <fullName evidence="1">DUF6606 domain-containing protein</fullName>
    </recommendedName>
</protein>
<evidence type="ECO:0000259" key="1">
    <source>
        <dbReference type="Pfam" id="PF20255"/>
    </source>
</evidence>
<gene>
    <name evidence="2" type="ORF">QBC38DRAFT_269205</name>
</gene>
<organism evidence="2 3">
    <name type="scientific">Podospora fimiseda</name>
    <dbReference type="NCBI Taxonomy" id="252190"/>
    <lineage>
        <taxon>Eukaryota</taxon>
        <taxon>Fungi</taxon>
        <taxon>Dikarya</taxon>
        <taxon>Ascomycota</taxon>
        <taxon>Pezizomycotina</taxon>
        <taxon>Sordariomycetes</taxon>
        <taxon>Sordariomycetidae</taxon>
        <taxon>Sordariales</taxon>
        <taxon>Podosporaceae</taxon>
        <taxon>Podospora</taxon>
    </lineage>
</organism>
<dbReference type="Proteomes" id="UP001301958">
    <property type="component" value="Unassembled WGS sequence"/>
</dbReference>
<reference evidence="2" key="2">
    <citation type="submission" date="2023-05" db="EMBL/GenBank/DDBJ databases">
        <authorList>
            <consortium name="Lawrence Berkeley National Laboratory"/>
            <person name="Steindorff A."/>
            <person name="Hensen N."/>
            <person name="Bonometti L."/>
            <person name="Westerberg I."/>
            <person name="Brannstrom I.O."/>
            <person name="Guillou S."/>
            <person name="Cros-Aarteil S."/>
            <person name="Calhoun S."/>
            <person name="Haridas S."/>
            <person name="Kuo A."/>
            <person name="Mondo S."/>
            <person name="Pangilinan J."/>
            <person name="Riley R."/>
            <person name="Labutti K."/>
            <person name="Andreopoulos B."/>
            <person name="Lipzen A."/>
            <person name="Chen C."/>
            <person name="Yanf M."/>
            <person name="Daum C."/>
            <person name="Ng V."/>
            <person name="Clum A."/>
            <person name="Ohm R."/>
            <person name="Martin F."/>
            <person name="Silar P."/>
            <person name="Natvig D."/>
            <person name="Lalanne C."/>
            <person name="Gautier V."/>
            <person name="Ament-Velasquez S.L."/>
            <person name="Kruys A."/>
            <person name="Hutchinson M.I."/>
            <person name="Powell A.J."/>
            <person name="Barry K."/>
            <person name="Miller A.N."/>
            <person name="Grigoriev I.V."/>
            <person name="Debuchy R."/>
            <person name="Gladieux P."/>
            <person name="Thoren M.H."/>
            <person name="Johannesson H."/>
        </authorList>
    </citation>
    <scope>NUCLEOTIDE SEQUENCE</scope>
    <source>
        <strain evidence="2">CBS 990.96</strain>
    </source>
</reference>
<proteinExistence type="predicted"/>
<comment type="caution">
    <text evidence="2">The sequence shown here is derived from an EMBL/GenBank/DDBJ whole genome shotgun (WGS) entry which is preliminary data.</text>
</comment>
<accession>A0AAN7H0Q6</accession>
<keyword evidence="3" id="KW-1185">Reference proteome</keyword>